<feature type="repeat" description="ARM" evidence="1">
    <location>
        <begin position="211"/>
        <end position="253"/>
    </location>
</feature>
<dbReference type="Proteomes" id="UP000727407">
    <property type="component" value="Unassembled WGS sequence"/>
</dbReference>
<dbReference type="InterPro" id="IPR000225">
    <property type="entry name" value="Armadillo"/>
</dbReference>
<dbReference type="SUPFAM" id="SSF48371">
    <property type="entry name" value="ARM repeat"/>
    <property type="match status" value="2"/>
</dbReference>
<dbReference type="PANTHER" id="PTHR46241:SF1">
    <property type="entry name" value="OUTER DYNEIN ARM-DOCKING COMPLEX SUBUNIT 2"/>
    <property type="match status" value="1"/>
</dbReference>
<dbReference type="AlphaFoldDB" id="A0A8J4U1V6"/>
<feature type="repeat" description="ARM" evidence="1">
    <location>
        <begin position="305"/>
        <end position="347"/>
    </location>
</feature>
<gene>
    <name evidence="2" type="primary">armc4</name>
    <name evidence="2" type="ORF">DAT39_012119</name>
</gene>
<evidence type="ECO:0000256" key="1">
    <source>
        <dbReference type="PROSITE-ProRule" id="PRU00259"/>
    </source>
</evidence>
<dbReference type="EMBL" id="QNUK01000208">
    <property type="protein sequence ID" value="KAF5898168.1"/>
    <property type="molecule type" value="Genomic_DNA"/>
</dbReference>
<feature type="repeat" description="ARM" evidence="1">
    <location>
        <begin position="617"/>
        <end position="659"/>
    </location>
</feature>
<keyword evidence="3" id="KW-1185">Reference proteome</keyword>
<comment type="caution">
    <text evidence="2">The sequence shown here is derived from an EMBL/GenBank/DDBJ whole genome shotgun (WGS) entry which is preliminary data.</text>
</comment>
<dbReference type="Pfam" id="PF00514">
    <property type="entry name" value="Arm"/>
    <property type="match status" value="2"/>
</dbReference>
<feature type="non-terminal residue" evidence="2">
    <location>
        <position position="1"/>
    </location>
</feature>
<name>A0A8J4U1V6_CLAMG</name>
<evidence type="ECO:0000313" key="3">
    <source>
        <dbReference type="Proteomes" id="UP000727407"/>
    </source>
</evidence>
<protein>
    <submittedName>
        <fullName evidence="2">Armadillo repeat-containing protein 4</fullName>
    </submittedName>
</protein>
<sequence>GIGHDGDESAYGRKSDVYRDLVTLLKNTSPYFAKDFRKQDVREEPRTTREIPHVEAVDLEEAGQTQRSYERREKNVHEMLPRREAAPNKNLEPSLTWKKLGVTSPQEPWKRFHDSVARVNAAKQIQAPRPSLILNRNLGGNQTATVIALCSMRDCNLAQEACQLAIRDVGGLEVLINLLDTDELKCKIGSLKILKEISRSSQIRRAIADLGGLQTMVSILDSPDKELKCLAAETIANVARFRRARRTVRQHGGIRRLVELLDCVPDSTTLSPEQEKDVEVARCGALALWSCSKSTRNKEAIRKAGGIPLLARLLKSPQKNVLIPVVGTLQECASERSYRIAIQSEGMIEDLVKNLSCDNQELQMHCASAIFKTVYCKALRKRDKIKYGECKLFIMLFVATAHKHWFEEYKVLQMLVDLLSDQPEEVLVNVVGALGECAQRHVNRTTIRKSGGITPLVSLLTGTNQALLVNVTRAVGACATDRENMAIIDRLDGVRLLWSLLKNPNPVVQASAAWAICPCIENAKDAGELVRSFVGGLELIVNLLKSPNAEVLASVCAAISKIAKDEENLAVITDHGVVPMLSNLTNTSDDTLRRYLSEAIARCCMWGSNCAAFGEAGAVAPLVHYLSSKDPEVHQATAQALFQLSRDPNNCITMHQSGVVKLLLGMMGSTDETLQEAAASCVANIRRLALANEKA</sequence>
<dbReference type="PANTHER" id="PTHR46241">
    <property type="entry name" value="ARMADILLO REPEAT-CONTAINING PROTEIN 4 ARMC4"/>
    <property type="match status" value="1"/>
</dbReference>
<organism evidence="2 3">
    <name type="scientific">Clarias magur</name>
    <name type="common">Asian catfish</name>
    <name type="synonym">Macropteronotus magur</name>
    <dbReference type="NCBI Taxonomy" id="1594786"/>
    <lineage>
        <taxon>Eukaryota</taxon>
        <taxon>Metazoa</taxon>
        <taxon>Chordata</taxon>
        <taxon>Craniata</taxon>
        <taxon>Vertebrata</taxon>
        <taxon>Euteleostomi</taxon>
        <taxon>Actinopterygii</taxon>
        <taxon>Neopterygii</taxon>
        <taxon>Teleostei</taxon>
        <taxon>Ostariophysi</taxon>
        <taxon>Siluriformes</taxon>
        <taxon>Clariidae</taxon>
        <taxon>Clarias</taxon>
    </lineage>
</organism>
<dbReference type="OrthoDB" id="1683831at2759"/>
<dbReference type="InterPro" id="IPR011989">
    <property type="entry name" value="ARM-like"/>
</dbReference>
<dbReference type="SMART" id="SM00185">
    <property type="entry name" value="ARM"/>
    <property type="match status" value="12"/>
</dbReference>
<proteinExistence type="predicted"/>
<reference evidence="2" key="1">
    <citation type="submission" date="2020-07" db="EMBL/GenBank/DDBJ databases">
        <title>Clarias magur genome sequencing, assembly and annotation.</title>
        <authorList>
            <person name="Kushwaha B."/>
            <person name="Kumar R."/>
            <person name="Das P."/>
            <person name="Joshi C.G."/>
            <person name="Kumar D."/>
            <person name="Nagpure N.S."/>
            <person name="Pandey M."/>
            <person name="Agarwal S."/>
            <person name="Srivastava S."/>
            <person name="Singh M."/>
            <person name="Sahoo L."/>
            <person name="Jayasankar P."/>
            <person name="Meher P.K."/>
            <person name="Koringa P.G."/>
            <person name="Iquebal M.A."/>
            <person name="Das S.P."/>
            <person name="Bit A."/>
            <person name="Patnaik S."/>
            <person name="Patel N."/>
            <person name="Shah T.M."/>
            <person name="Hinsu A."/>
            <person name="Jena J.K."/>
        </authorList>
    </citation>
    <scope>NUCLEOTIDE SEQUENCE</scope>
    <source>
        <strain evidence="2">CIFAMagur01</strain>
        <tissue evidence="2">Testis</tissue>
    </source>
</reference>
<evidence type="ECO:0000313" key="2">
    <source>
        <dbReference type="EMBL" id="KAF5898168.1"/>
    </source>
</evidence>
<dbReference type="Gene3D" id="1.25.10.10">
    <property type="entry name" value="Leucine-rich Repeat Variant"/>
    <property type="match status" value="4"/>
</dbReference>
<feature type="repeat" description="ARM" evidence="1">
    <location>
        <begin position="410"/>
        <end position="452"/>
    </location>
</feature>
<dbReference type="InterPro" id="IPR016024">
    <property type="entry name" value="ARM-type_fold"/>
</dbReference>
<feature type="non-terminal residue" evidence="2">
    <location>
        <position position="695"/>
    </location>
</feature>
<dbReference type="PROSITE" id="PS50176">
    <property type="entry name" value="ARM_REPEAT"/>
    <property type="match status" value="5"/>
</dbReference>
<accession>A0A8J4U1V6</accession>
<feature type="repeat" description="ARM" evidence="1">
    <location>
        <begin position="535"/>
        <end position="577"/>
    </location>
</feature>